<keyword evidence="1" id="KW-0812">Transmembrane</keyword>
<comment type="caution">
    <text evidence="2">The sequence shown here is derived from an EMBL/GenBank/DDBJ whole genome shotgun (WGS) entry which is preliminary data.</text>
</comment>
<dbReference type="AlphaFoldDB" id="A0A844DTF6"/>
<keyword evidence="1" id="KW-0472">Membrane</keyword>
<dbReference type="RefSeq" id="WP_154276498.1">
    <property type="nucleotide sequence ID" value="NZ_CABVEO010000001.1"/>
</dbReference>
<accession>A0A844DTF6</accession>
<reference evidence="2 3" key="1">
    <citation type="journal article" date="2019" name="Nat. Med.">
        <title>A library of human gut bacterial isolates paired with longitudinal multiomics data enables mechanistic microbiome research.</title>
        <authorList>
            <person name="Poyet M."/>
            <person name="Groussin M."/>
            <person name="Gibbons S.M."/>
            <person name="Avila-Pacheco J."/>
            <person name="Jiang X."/>
            <person name="Kearney S.M."/>
            <person name="Perrotta A.R."/>
            <person name="Berdy B."/>
            <person name="Zhao S."/>
            <person name="Lieberman T.D."/>
            <person name="Swanson P.K."/>
            <person name="Smith M."/>
            <person name="Roesemann S."/>
            <person name="Alexander J.E."/>
            <person name="Rich S.A."/>
            <person name="Livny J."/>
            <person name="Vlamakis H."/>
            <person name="Clish C."/>
            <person name="Bullock K."/>
            <person name="Deik A."/>
            <person name="Scott J."/>
            <person name="Pierce K.A."/>
            <person name="Xavier R.J."/>
            <person name="Alm E.J."/>
        </authorList>
    </citation>
    <scope>NUCLEOTIDE SEQUENCE [LARGE SCALE GENOMIC DNA]</scope>
    <source>
        <strain evidence="2 3">BIOML-A1</strain>
    </source>
</reference>
<evidence type="ECO:0000313" key="3">
    <source>
        <dbReference type="Proteomes" id="UP000461506"/>
    </source>
</evidence>
<sequence>MTVGQIMVICGSCLVVAAALLGVFGSILLHKRKKAVLLEIEHEYR</sequence>
<keyword evidence="1" id="KW-1133">Transmembrane helix</keyword>
<evidence type="ECO:0000313" key="2">
    <source>
        <dbReference type="EMBL" id="MSC62433.1"/>
    </source>
</evidence>
<protein>
    <submittedName>
        <fullName evidence="2">Uncharacterized protein</fullName>
    </submittedName>
</protein>
<gene>
    <name evidence="2" type="ORF">GKD95_03545</name>
</gene>
<proteinExistence type="predicted"/>
<dbReference type="EMBL" id="WKQN01000003">
    <property type="protein sequence ID" value="MSC62433.1"/>
    <property type="molecule type" value="Genomic_DNA"/>
</dbReference>
<evidence type="ECO:0000256" key="1">
    <source>
        <dbReference type="SAM" id="Phobius"/>
    </source>
</evidence>
<name>A0A844DTF6_9FIRM</name>
<organism evidence="2 3">
    <name type="scientific">Faecalibacterium prausnitzii</name>
    <dbReference type="NCBI Taxonomy" id="853"/>
    <lineage>
        <taxon>Bacteria</taxon>
        <taxon>Bacillati</taxon>
        <taxon>Bacillota</taxon>
        <taxon>Clostridia</taxon>
        <taxon>Eubacteriales</taxon>
        <taxon>Oscillospiraceae</taxon>
        <taxon>Faecalibacterium</taxon>
    </lineage>
</organism>
<feature type="transmembrane region" description="Helical" evidence="1">
    <location>
        <begin position="6"/>
        <end position="29"/>
    </location>
</feature>
<dbReference type="Proteomes" id="UP000461506">
    <property type="component" value="Unassembled WGS sequence"/>
</dbReference>